<dbReference type="GO" id="GO:0003677">
    <property type="term" value="F:DNA binding"/>
    <property type="evidence" value="ECO:0007669"/>
    <property type="project" value="InterPro"/>
</dbReference>
<dbReference type="SMART" id="SM00382">
    <property type="entry name" value="AAA"/>
    <property type="match status" value="1"/>
</dbReference>
<sequence length="509" mass="55254">MFAKTYGATTLGIDGRIIDVEVDVSPGLPGFELVGLPDTSVKESKERVRTAIRNSGIQLRQERVTVNLAPADVRKDSSGLDLPIAVGLLASYGMVPEAAVQSALFSAELSLDGNCRPISGILPMAITAREHGLTEFYVAPSNADEALLIDGLKVYAVENLAQLVRHLTGTETLTPAVPHPTEQKKDAAFTDDFADVQGQYQAKRALEIAAAGGHNVLMVGVPGSGKTMLARRMPSILPELTKEEAIEITKIYSISGLLGKDTGLVTTRPFRSPHHTSSTVAMIGGGSIPRPGEVTLAHHGVLFLDELPEFSKKTLEVLREPIEDRQITVSRANATLTFPSSIILVAAMNPCPCGFHGDKDHICECSAGEIKRYTRKLSGPLLDRIDLHIRVSRVTYAELHATRKAESSESIRQRVVAARIIQRERLQRHGLFCNAQMNHSMIKKYCRLDKDAEAILEAAFHQINLSARSHDRIIKVARTIADLGQSTAITAAHIAEAIQLRSDVGLNID</sequence>
<evidence type="ECO:0000259" key="4">
    <source>
        <dbReference type="PROSITE" id="PS50051"/>
    </source>
</evidence>
<dbReference type="InterPro" id="IPR004482">
    <property type="entry name" value="Mg_chelat-rel"/>
</dbReference>
<dbReference type="InterPro" id="IPR014721">
    <property type="entry name" value="Ribsml_uS5_D2-typ_fold_subgr"/>
</dbReference>
<feature type="domain" description="MCM C-terminal AAA(+) ATPase" evidence="4">
    <location>
        <begin position="292"/>
        <end position="387"/>
    </location>
</feature>
<dbReference type="NCBIfam" id="TIGR00368">
    <property type="entry name" value="YifB family Mg chelatase-like AAA ATPase"/>
    <property type="match status" value="1"/>
</dbReference>
<dbReference type="InterPro" id="IPR003593">
    <property type="entry name" value="AAA+_ATPase"/>
</dbReference>
<dbReference type="InterPro" id="IPR001208">
    <property type="entry name" value="MCM_dom"/>
</dbReference>
<dbReference type="InterPro" id="IPR025158">
    <property type="entry name" value="Mg_chelat-rel_C"/>
</dbReference>
<dbReference type="KEGG" id="stim:H1B31_08410"/>
<dbReference type="InterPro" id="IPR020568">
    <property type="entry name" value="Ribosomal_Su5_D2-typ_SF"/>
</dbReference>
<dbReference type="SUPFAM" id="SSF54211">
    <property type="entry name" value="Ribosomal protein S5 domain 2-like"/>
    <property type="match status" value="1"/>
</dbReference>
<dbReference type="GO" id="GO:0005524">
    <property type="term" value="F:ATP binding"/>
    <property type="evidence" value="ECO:0007669"/>
    <property type="project" value="UniProtKB-KW"/>
</dbReference>
<dbReference type="PANTHER" id="PTHR32039">
    <property type="entry name" value="MAGNESIUM-CHELATASE SUBUNIT CHLI"/>
    <property type="match status" value="1"/>
</dbReference>
<dbReference type="AlphaFoldDB" id="A0A7G7VID9"/>
<keyword evidence="6" id="KW-1185">Reference proteome</keyword>
<evidence type="ECO:0000256" key="2">
    <source>
        <dbReference type="ARBA" id="ARBA00022741"/>
    </source>
</evidence>
<dbReference type="Gene3D" id="3.40.50.300">
    <property type="entry name" value="P-loop containing nucleotide triphosphate hydrolases"/>
    <property type="match status" value="1"/>
</dbReference>
<dbReference type="Gene3D" id="3.30.230.10">
    <property type="match status" value="1"/>
</dbReference>
<dbReference type="PROSITE" id="PS50051">
    <property type="entry name" value="MCM_2"/>
    <property type="match status" value="1"/>
</dbReference>
<dbReference type="EMBL" id="CP060204">
    <property type="protein sequence ID" value="QNH53882.1"/>
    <property type="molecule type" value="Genomic_DNA"/>
</dbReference>
<dbReference type="InterPro" id="IPR027417">
    <property type="entry name" value="P-loop_NTPase"/>
</dbReference>
<dbReference type="Pfam" id="PF13335">
    <property type="entry name" value="Mg_chelatase_C"/>
    <property type="match status" value="1"/>
</dbReference>
<dbReference type="PANTHER" id="PTHR32039:SF7">
    <property type="entry name" value="COMPETENCE PROTEIN COMM"/>
    <property type="match status" value="1"/>
</dbReference>
<dbReference type="Pfam" id="PF13541">
    <property type="entry name" value="ChlI"/>
    <property type="match status" value="1"/>
</dbReference>
<evidence type="ECO:0000313" key="6">
    <source>
        <dbReference type="Proteomes" id="UP000515480"/>
    </source>
</evidence>
<comment type="similarity">
    <text evidence="1">Belongs to the Mg-chelatase subunits D/I family. ComM subfamily.</text>
</comment>
<dbReference type="SUPFAM" id="SSF52540">
    <property type="entry name" value="P-loop containing nucleoside triphosphate hydrolases"/>
    <property type="match status" value="1"/>
</dbReference>
<evidence type="ECO:0000256" key="3">
    <source>
        <dbReference type="ARBA" id="ARBA00022840"/>
    </source>
</evidence>
<dbReference type="RefSeq" id="WP_185979983.1">
    <property type="nucleotide sequence ID" value="NZ_CP060204.1"/>
</dbReference>
<dbReference type="PRINTS" id="PR01657">
    <property type="entry name" value="MCMFAMILY"/>
</dbReference>
<keyword evidence="2" id="KW-0547">Nucleotide-binding</keyword>
<dbReference type="Proteomes" id="UP000515480">
    <property type="component" value="Chromosome"/>
</dbReference>
<keyword evidence="3" id="KW-0067">ATP-binding</keyword>
<protein>
    <submittedName>
        <fullName evidence="5">YifB family Mg chelatase-like AAA ATPase</fullName>
    </submittedName>
</protein>
<dbReference type="InterPro" id="IPR045006">
    <property type="entry name" value="CHLI-like"/>
</dbReference>
<dbReference type="InterPro" id="IPR000523">
    <property type="entry name" value="Mg_chelatse_chII-like_cat_dom"/>
</dbReference>
<gene>
    <name evidence="5" type="ORF">H1B31_08410</name>
</gene>
<organism evidence="5 6">
    <name type="scientific">Selenomonas timonae</name>
    <dbReference type="NCBI Taxonomy" id="2754044"/>
    <lineage>
        <taxon>Bacteria</taxon>
        <taxon>Bacillati</taxon>
        <taxon>Bacillota</taxon>
        <taxon>Negativicutes</taxon>
        <taxon>Selenomonadales</taxon>
        <taxon>Selenomonadaceae</taxon>
        <taxon>Selenomonas</taxon>
    </lineage>
</organism>
<name>A0A7G7VID9_9FIRM</name>
<evidence type="ECO:0000313" key="5">
    <source>
        <dbReference type="EMBL" id="QNH53882.1"/>
    </source>
</evidence>
<evidence type="ECO:0000256" key="1">
    <source>
        <dbReference type="ARBA" id="ARBA00006354"/>
    </source>
</evidence>
<dbReference type="Pfam" id="PF01078">
    <property type="entry name" value="Mg_chelatase"/>
    <property type="match status" value="1"/>
</dbReference>
<reference evidence="5 6" key="1">
    <citation type="submission" date="2020-07" db="EMBL/GenBank/DDBJ databases">
        <title>Complete genome and description of Selenomonas timonensis sp. nov., a new bacterium isolated from a gingivitis subject.</title>
        <authorList>
            <person name="Antezack A."/>
        </authorList>
    </citation>
    <scope>NUCLEOTIDE SEQUENCE [LARGE SCALE GENOMIC DNA]</scope>
    <source>
        <strain evidence="5 6">Marseille-Q3039</strain>
    </source>
</reference>
<accession>A0A7G7VID9</accession>
<proteinExistence type="inferred from homology"/>